<dbReference type="eggNOG" id="ENOG50334NA">
    <property type="taxonomic scope" value="Bacteria"/>
</dbReference>
<dbReference type="STRING" id="1348114.OM33_03525"/>
<proteinExistence type="predicted"/>
<sequence>MKSLIFSSMLAFSGASLAANEMYVGVDYAYNNFEIANEKVNPNAVYVKAGYEFFEGIALEGQVAVSGGDDDLYRMNFELDKSYSVFGRFESPASYGFSADILLGWSWNELAVSGPEETYNGIDSYDGFAWGVGINQQIPHFEDVKVRLGYQVLHSDTDFKLANYTLGVSYIF</sequence>
<dbReference type="EMBL" id="CP009888">
    <property type="protein sequence ID" value="AIY64328.1"/>
    <property type="molecule type" value="Genomic_DNA"/>
</dbReference>
<dbReference type="InterPro" id="IPR011250">
    <property type="entry name" value="OMP/PagP_B-barrel"/>
</dbReference>
<dbReference type="Proteomes" id="UP000030341">
    <property type="component" value="Chromosome 1"/>
</dbReference>
<organism evidence="4 5">
    <name type="scientific">Pseudoalteromonas piratica</name>
    <dbReference type="NCBI Taxonomy" id="1348114"/>
    <lineage>
        <taxon>Bacteria</taxon>
        <taxon>Pseudomonadati</taxon>
        <taxon>Pseudomonadota</taxon>
        <taxon>Gammaproteobacteria</taxon>
        <taxon>Alteromonadales</taxon>
        <taxon>Pseudoalteromonadaceae</taxon>
        <taxon>Pseudoalteromonas</taxon>
    </lineage>
</organism>
<name>A0A0A7ECT3_9GAMM</name>
<dbReference type="KEGG" id="pseo:OM33_03525"/>
<feature type="signal peptide" evidence="2">
    <location>
        <begin position="1"/>
        <end position="18"/>
    </location>
</feature>
<protein>
    <recommendedName>
        <fullName evidence="3">Outer membrane protein beta-barrel domain-containing protein</fullName>
    </recommendedName>
</protein>
<dbReference type="RefSeq" id="WP_038638847.1">
    <property type="nucleotide sequence ID" value="NZ_CP009888.1"/>
</dbReference>
<evidence type="ECO:0000256" key="1">
    <source>
        <dbReference type="ARBA" id="ARBA00022729"/>
    </source>
</evidence>
<accession>A0A0A7ECT3</accession>
<evidence type="ECO:0000313" key="4">
    <source>
        <dbReference type="EMBL" id="AIY64328.1"/>
    </source>
</evidence>
<evidence type="ECO:0000259" key="3">
    <source>
        <dbReference type="Pfam" id="PF13505"/>
    </source>
</evidence>
<dbReference type="Pfam" id="PF13505">
    <property type="entry name" value="OMP_b-brl"/>
    <property type="match status" value="1"/>
</dbReference>
<feature type="chain" id="PRO_5002037828" description="Outer membrane protein beta-barrel domain-containing protein" evidence="2">
    <location>
        <begin position="19"/>
        <end position="172"/>
    </location>
</feature>
<evidence type="ECO:0000313" key="5">
    <source>
        <dbReference type="Proteomes" id="UP000030341"/>
    </source>
</evidence>
<dbReference type="SUPFAM" id="SSF56925">
    <property type="entry name" value="OMPA-like"/>
    <property type="match status" value="1"/>
</dbReference>
<gene>
    <name evidence="4" type="ORF">OM33_03525</name>
</gene>
<dbReference type="InterPro" id="IPR027385">
    <property type="entry name" value="Beta-barrel_OMP"/>
</dbReference>
<dbReference type="OrthoDB" id="6227398at2"/>
<keyword evidence="1 2" id="KW-0732">Signal</keyword>
<evidence type="ECO:0000256" key="2">
    <source>
        <dbReference type="SAM" id="SignalP"/>
    </source>
</evidence>
<dbReference type="HOGENOM" id="CLU_1553979_0_0_6"/>
<reference evidence="4 5" key="1">
    <citation type="submission" date="2014-11" db="EMBL/GenBank/DDBJ databases">
        <title>Complete Genome Sequence of Pseudoalteromonas sp. Strain OCN003 Isolated from Kaneohe Bay, Oahu, Hawaii.</title>
        <authorList>
            <person name="Beurmann S."/>
            <person name="Videau P."/>
            <person name="Ushijima B."/>
            <person name="Smith A.M."/>
            <person name="Aeby G.S."/>
            <person name="Callahan S.M."/>
            <person name="Belcaid M."/>
        </authorList>
    </citation>
    <scope>NUCLEOTIDE SEQUENCE [LARGE SCALE GENOMIC DNA]</scope>
    <source>
        <strain evidence="4 5">OCN003</strain>
    </source>
</reference>
<dbReference type="Gene3D" id="2.40.160.20">
    <property type="match status" value="1"/>
</dbReference>
<dbReference type="AlphaFoldDB" id="A0A0A7ECT3"/>
<feature type="domain" description="Outer membrane protein beta-barrel" evidence="3">
    <location>
        <begin position="5"/>
        <end position="172"/>
    </location>
</feature>
<keyword evidence="5" id="KW-1185">Reference proteome</keyword>